<gene>
    <name evidence="2" type="ORF">SAMN05444004_11918</name>
</gene>
<dbReference type="RefSeq" id="WP_139176699.1">
    <property type="nucleotide sequence ID" value="NZ_FNPX01000019.1"/>
</dbReference>
<organism evidence="2 3">
    <name type="scientific">Jannaschia faecimaris</name>
    <dbReference type="NCBI Taxonomy" id="1244108"/>
    <lineage>
        <taxon>Bacteria</taxon>
        <taxon>Pseudomonadati</taxon>
        <taxon>Pseudomonadota</taxon>
        <taxon>Alphaproteobacteria</taxon>
        <taxon>Rhodobacterales</taxon>
        <taxon>Roseobacteraceae</taxon>
        <taxon>Jannaschia</taxon>
    </lineage>
</organism>
<evidence type="ECO:0000313" key="3">
    <source>
        <dbReference type="Proteomes" id="UP000198914"/>
    </source>
</evidence>
<dbReference type="AlphaFoldDB" id="A0A1H3TR85"/>
<reference evidence="3" key="1">
    <citation type="submission" date="2016-10" db="EMBL/GenBank/DDBJ databases">
        <authorList>
            <person name="Varghese N."/>
            <person name="Submissions S."/>
        </authorList>
    </citation>
    <scope>NUCLEOTIDE SEQUENCE [LARGE SCALE GENOMIC DNA]</scope>
    <source>
        <strain evidence="3">DSM 100420</strain>
    </source>
</reference>
<protein>
    <recommendedName>
        <fullName evidence="4">Secreted protein</fullName>
    </recommendedName>
</protein>
<feature type="chain" id="PRO_5011656308" description="Secreted protein" evidence="1">
    <location>
        <begin position="22"/>
        <end position="104"/>
    </location>
</feature>
<keyword evidence="3" id="KW-1185">Reference proteome</keyword>
<evidence type="ECO:0008006" key="4">
    <source>
        <dbReference type="Google" id="ProtNLM"/>
    </source>
</evidence>
<dbReference type="STRING" id="1244108.SAMN05444004_11918"/>
<evidence type="ECO:0000256" key="1">
    <source>
        <dbReference type="SAM" id="SignalP"/>
    </source>
</evidence>
<keyword evidence="1" id="KW-0732">Signal</keyword>
<dbReference type="EMBL" id="FNPX01000019">
    <property type="protein sequence ID" value="SDZ52517.1"/>
    <property type="molecule type" value="Genomic_DNA"/>
</dbReference>
<accession>A0A1H3TR85</accession>
<dbReference type="Proteomes" id="UP000198914">
    <property type="component" value="Unassembled WGS sequence"/>
</dbReference>
<feature type="signal peptide" evidence="1">
    <location>
        <begin position="1"/>
        <end position="21"/>
    </location>
</feature>
<proteinExistence type="predicted"/>
<name>A0A1H3TR85_9RHOB</name>
<sequence length="104" mass="10742">MVLMRAMLIVLATFSASISGAMDAGHVVSSEHEHVAVESMADHGPVCCHDSSERGQSCRVLPALLADGGGDMAGPSTSEAALTMFRLLLTGIEPSGPLDPPRLV</sequence>
<evidence type="ECO:0000313" key="2">
    <source>
        <dbReference type="EMBL" id="SDZ52517.1"/>
    </source>
</evidence>